<dbReference type="CDD" id="cd03143">
    <property type="entry name" value="A4_beta-galactosidase_middle_domain"/>
    <property type="match status" value="1"/>
</dbReference>
<dbReference type="GO" id="GO:0004553">
    <property type="term" value="F:hydrolase activity, hydrolyzing O-glycosyl compounds"/>
    <property type="evidence" value="ECO:0007669"/>
    <property type="project" value="InterPro"/>
</dbReference>
<dbReference type="InterPro" id="IPR046544">
    <property type="entry name" value="GH146_SB_dom"/>
</dbReference>
<dbReference type="SUPFAM" id="SSF48208">
    <property type="entry name" value="Six-hairpin glycosidases"/>
    <property type="match status" value="1"/>
</dbReference>
<feature type="domain" description="Non-reducing end beta-L-arabinofuranosidase-like GH127 middle" evidence="10">
    <location>
        <begin position="1737"/>
        <end position="1832"/>
    </location>
</feature>
<evidence type="ECO:0000313" key="12">
    <source>
        <dbReference type="Proteomes" id="UP000078486"/>
    </source>
</evidence>
<feature type="domain" description="DUF4986" evidence="8">
    <location>
        <begin position="1860"/>
        <end position="1944"/>
    </location>
</feature>
<organism evidence="11 12">
    <name type="scientific">Termitidicoccus mucosus</name>
    <dbReference type="NCBI Taxonomy" id="1184151"/>
    <lineage>
        <taxon>Bacteria</taxon>
        <taxon>Pseudomonadati</taxon>
        <taxon>Verrucomicrobiota</taxon>
        <taxon>Opitutia</taxon>
        <taxon>Opitutales</taxon>
        <taxon>Opitutaceae</taxon>
        <taxon>Termitidicoccus</taxon>
    </lineage>
</organism>
<evidence type="ECO:0000256" key="2">
    <source>
        <dbReference type="ARBA" id="ARBA00022801"/>
    </source>
</evidence>
<dbReference type="Pfam" id="PF20620">
    <property type="entry name" value="DUF6805"/>
    <property type="match status" value="1"/>
</dbReference>
<dbReference type="Pfam" id="PF07944">
    <property type="entry name" value="Beta-AFase-like_GH127_cat"/>
    <property type="match status" value="1"/>
</dbReference>
<dbReference type="Pfam" id="PF16375">
    <property type="entry name" value="DUF4986"/>
    <property type="match status" value="1"/>
</dbReference>
<evidence type="ECO:0000259" key="10">
    <source>
        <dbReference type="Pfam" id="PF20736"/>
    </source>
</evidence>
<feature type="site" description="Important for catalytic activity, responsible for pKa modulation of the active site Glu and correct orientation of both the proton donor and substrate" evidence="5">
    <location>
        <position position="1143"/>
    </location>
</feature>
<dbReference type="STRING" id="1184151.AW736_19605"/>
<feature type="domain" description="Non-reducing end beta-L-arabinofuranosidase-like GH127 catalytic" evidence="7">
    <location>
        <begin position="1342"/>
        <end position="1726"/>
    </location>
</feature>
<name>A0A178IEF1_9BACT</name>
<dbReference type="PANTHER" id="PTHR31151">
    <property type="entry name" value="PROLINE-TRNA LIGASE (DUF1680)"/>
    <property type="match status" value="1"/>
</dbReference>
<evidence type="ECO:0000256" key="1">
    <source>
        <dbReference type="ARBA" id="ARBA00009865"/>
    </source>
</evidence>
<evidence type="ECO:0000313" key="11">
    <source>
        <dbReference type="EMBL" id="OAM88370.1"/>
    </source>
</evidence>
<feature type="active site" description="Proton acceptor" evidence="4">
    <location>
        <position position="1028"/>
    </location>
</feature>
<dbReference type="SUPFAM" id="SSF49785">
    <property type="entry name" value="Galactose-binding domain-like"/>
    <property type="match status" value="1"/>
</dbReference>
<evidence type="ECO:0000256" key="5">
    <source>
        <dbReference type="PIRSR" id="PIRSR606710-2"/>
    </source>
</evidence>
<dbReference type="InterPro" id="IPR012878">
    <property type="entry name" value="Beta-AFase-like_GH127_cat"/>
</dbReference>
<dbReference type="InterPro" id="IPR008928">
    <property type="entry name" value="6-hairpin_glycosidase_sf"/>
</dbReference>
<evidence type="ECO:0000256" key="6">
    <source>
        <dbReference type="SAM" id="MobiDB-lite"/>
    </source>
</evidence>
<proteinExistence type="inferred from homology"/>
<dbReference type="InterPro" id="IPR023296">
    <property type="entry name" value="Glyco_hydro_beta-prop_sf"/>
</dbReference>
<dbReference type="EMBL" id="LRRQ01000137">
    <property type="protein sequence ID" value="OAM88370.1"/>
    <property type="molecule type" value="Genomic_DNA"/>
</dbReference>
<dbReference type="InterPro" id="IPR049046">
    <property type="entry name" value="Beta-AFase-like_GH127_middle"/>
</dbReference>
<evidence type="ECO:0000256" key="4">
    <source>
        <dbReference type="PIRSR" id="PIRSR606710-1"/>
    </source>
</evidence>
<feature type="domain" description="Glycoside hydrolase GH146 substrate-binding" evidence="9">
    <location>
        <begin position="1970"/>
        <end position="2101"/>
    </location>
</feature>
<comment type="similarity">
    <text evidence="1">Belongs to the glycosyl hydrolase 43 family.</text>
</comment>
<dbReference type="InterPro" id="IPR008979">
    <property type="entry name" value="Galactose-bd-like_sf"/>
</dbReference>
<feature type="active site" description="Proton donor" evidence="4">
    <location>
        <position position="1190"/>
    </location>
</feature>
<evidence type="ECO:0000259" key="8">
    <source>
        <dbReference type="Pfam" id="PF16375"/>
    </source>
</evidence>
<dbReference type="Gene3D" id="2.60.120.260">
    <property type="entry name" value="Galactose-binding domain-like"/>
    <property type="match status" value="1"/>
</dbReference>
<comment type="caution">
    <text evidence="11">The sequence shown here is derived from an EMBL/GenBank/DDBJ whole genome shotgun (WGS) entry which is preliminary data.</text>
</comment>
<protein>
    <submittedName>
        <fullName evidence="11">Uncharacterized protein</fullName>
    </submittedName>
</protein>
<keyword evidence="2" id="KW-0378">Hydrolase</keyword>
<dbReference type="NCBIfam" id="NF045579">
    <property type="entry name" value="rhamnoside_JR"/>
    <property type="match status" value="1"/>
</dbReference>
<dbReference type="Pfam" id="PF17132">
    <property type="entry name" value="Glyco_hydro_106"/>
    <property type="match status" value="2"/>
</dbReference>
<evidence type="ECO:0000259" key="7">
    <source>
        <dbReference type="Pfam" id="PF07944"/>
    </source>
</evidence>
<sequence length="2108" mass="232922">MDSRTIMSHPARTTHAQDAQYPRPDKAGILNHALRASCVALLLGALAMPSPAASDLDWPEITSQTKPWTRWWWLGSIGTKEDFSSEMEKYAKAGLGGLEITPIYGVRGQEDRFRQYLSPQWMDLLDHVLDEAQRLDLGIDMATGNGWPFGGPWVDARDAARHIVTKTYTVKSGLRLAEKITATDQPLVRVAGRRRADISELKDPVASNTNLQDLALDQARFPRKLQLQALVAYSASGDQKINLTDKVDADGRLDWTAPEGDWTLCAVFMGWHGKQVERAGPGGEGDVIDHFSSASLANYLKRFDEAYANHRANRLRAYFNDSYEVDDASGEANWTPRFFDEFKRRRGYDLRDELPAFLGNDTEEKNSRVISDHRETISDLLLDEFTVPWAKWAATHNAVIRNQAHGSPANIIDLYAASGIPETEGTNIVGMKLASSAAHVTGKPLTGAETATWLDEHWVSTLDDIKRRVDLMFLGGVNFNCYHGTAFSPPDESWPGHQFYASVELNPANPIWADSAALNGYVARVQSFLQADKPGNDILFYFPIHDIWSQRGNGAMPHFSQSGRLGSTQTVAQELLDRGYAFDFITDRLLADVQVRDGALVTGGSRYRVVLVPEMKFMPLETLRQLRRLAEAGATIVFLKSFPEDVPGLGQLEARRAAFKANIKTFREGATESDGITISPLDKGRLLLGRDLEKLLARAGVARESLVDCGLHFERRVHGKGHTYFLLNRGENSFEGWVPLQAGTRAAALFDALRAERGRAALRTGTGGRPEIFLRLAPAESVIVKSFTTPIEGPDFPYWKTAGTPEPIMGEWELRFTSGGPTLPAARKMPELKSWTRLEGPDCQAFSGTAVYRIAFARPAARATAWRLDLGRVGESARVTLNGRELAVLFSPPFQLTLPDGLLAAQNTLEIAVTNLAVNRIADLDRRDSGWKKFYNINYPARIAKNRGADGNFSAAKWTPRDSGLLGPVALTPMERFAPAPNPLPAAAGAAADGKTIDTPAVQPAIGRPTGQMPAPARHPILPDFHADPSARVFDGKLYIYPSHDAAGARNWKGMVDWHVFSTEDMVKWTDHGVISSLKDIAWADTEAWAPDCIERNGKYYFYFPAGGQIGVAVSDSPTGPFKDALGQPLVKKNEAGIRYMIDPNVFIDDDGQAYLYVGGAYQLGVVKLKEDMITRDGPIQMLDMPKFYEGAWVHKRKGIYYASYPIRPKGREGQANVMAYSTAQSPLGPWEYKGEILDNRSLNIHGSITEFKGQWYLFHHVAGPSNWERRVCVEPLSYNEDGSIKPIRIAKGTADADGLKTVPPIGGARGMGGSPGPPNPVAAPPGAKTPARSVTLCPLTSVRLLEGSPFAAAIAANRAYLLAHNPDRLLAPFLREAGLEPRAPSYENWENIGLDGHTAGHYLAALANMIASGADTPGRELQRRLDYMLAELERCQKANGDGYIGGIPGGRAFWADLAAGRFQAQRFEINGKWVPWYNIHKTFAGLRDACAGTGSGKARELLIRLGDWAERVTSGLSDQQMQDMLGAEHGGMNEVLADLHVMTGDEKYLRAARRFHHHAVLDPLIAHKDELTRKHANTQIPKVIGLERIAALTGDKEGGSGARFFWETVVRTRSVAFGGNSVAEHFNDPKNFLPVIESREGPETCNTYNMLRLTEQLFSSSPDASYADYYERALFNHILSSIHPDHPGYVYFTPLRPGHYRVYSQPEQGFWCCVGTGMENPGKYGQFIYAQAGDGLYVNLFIASELTVADSGLTLRQETSFPDEERTRLSLKLDRPATFALHLRHPAWVAEDAFAVRVNGRPVEVKSKPSSYAAIRREWRDGDRVELELPMRTTAEALPDGSPWHAILRGPILLAAPTGTDDLDGLRAGPGRGDHKPNGRLVPLDQMPSLLTTPDALPDHVKSDSAAGPLRFRLVDIVEPASAGGLPLMPFFRLHDSRYQMYWHLTSPEDFAGRKQQLAAEERVKLARETATLDSVAIGEQQPEVDHAFAGEDTETGVLRGRVWRHGKWFEYTLQTRDEKAVDLVVTYWGGDQNRRFQITANGKFLSEEALNGSARDRFIDKRYVIPADLLAKAENGVLRIRFIAEPGSLVGGVYDLRLMRPETTRE</sequence>
<dbReference type="Gene3D" id="2.115.10.20">
    <property type="entry name" value="Glycosyl hydrolase domain, family 43"/>
    <property type="match status" value="1"/>
</dbReference>
<keyword evidence="3" id="KW-0326">Glycosidase</keyword>
<dbReference type="InterPro" id="IPR006710">
    <property type="entry name" value="Glyco_hydro_43"/>
</dbReference>
<dbReference type="Pfam" id="PF04616">
    <property type="entry name" value="Glyco_hydro_43"/>
    <property type="match status" value="1"/>
</dbReference>
<evidence type="ECO:0000259" key="9">
    <source>
        <dbReference type="Pfam" id="PF20620"/>
    </source>
</evidence>
<dbReference type="OrthoDB" id="174162at2"/>
<dbReference type="SUPFAM" id="SSF75005">
    <property type="entry name" value="Arabinanase/levansucrase/invertase"/>
    <property type="match status" value="1"/>
</dbReference>
<dbReference type="Pfam" id="PF20736">
    <property type="entry name" value="Glyco_hydro127M"/>
    <property type="match status" value="1"/>
</dbReference>
<dbReference type="InterPro" id="IPR032275">
    <property type="entry name" value="DUF4986"/>
</dbReference>
<dbReference type="PANTHER" id="PTHR31151:SF0">
    <property type="entry name" value="PROLINE-TRNA LIGASE (DUF1680)"/>
    <property type="match status" value="1"/>
</dbReference>
<dbReference type="Proteomes" id="UP000078486">
    <property type="component" value="Unassembled WGS sequence"/>
</dbReference>
<gene>
    <name evidence="11" type="ORF">AW736_19605</name>
</gene>
<evidence type="ECO:0000256" key="3">
    <source>
        <dbReference type="ARBA" id="ARBA00023295"/>
    </source>
</evidence>
<feature type="region of interest" description="Disordered" evidence="6">
    <location>
        <begin position="1"/>
        <end position="22"/>
    </location>
</feature>
<feature type="region of interest" description="Disordered" evidence="6">
    <location>
        <begin position="1309"/>
        <end position="1328"/>
    </location>
</feature>
<dbReference type="CDD" id="cd08990">
    <property type="entry name" value="GH43_AXH_like"/>
    <property type="match status" value="1"/>
</dbReference>
<accession>A0A178IEF1</accession>
<keyword evidence="12" id="KW-1185">Reference proteome</keyword>
<dbReference type="GO" id="GO:0005975">
    <property type="term" value="P:carbohydrate metabolic process"/>
    <property type="evidence" value="ECO:0007669"/>
    <property type="project" value="InterPro"/>
</dbReference>
<reference evidence="11 12" key="1">
    <citation type="submission" date="2016-01" db="EMBL/GenBank/DDBJ databases">
        <title>High potential of lignocellulose degradation of a new Verrucomicrobia species.</title>
        <authorList>
            <person name="Wang Y."/>
            <person name="Shi Y."/>
            <person name="Qiu Z."/>
            <person name="Liu S."/>
            <person name="Yang H."/>
        </authorList>
    </citation>
    <scope>NUCLEOTIDE SEQUENCE [LARGE SCALE GENOMIC DNA]</scope>
    <source>
        <strain evidence="11 12">TSB47</strain>
    </source>
</reference>